<reference evidence="5 6" key="1">
    <citation type="submission" date="2018-02" db="EMBL/GenBank/DDBJ databases">
        <title>Genome sequence of Desulfovibrio carbinolicus DSM 3852.</title>
        <authorList>
            <person name="Wilbanks E."/>
            <person name="Skennerton C.T."/>
            <person name="Orphan V.J."/>
        </authorList>
    </citation>
    <scope>NUCLEOTIDE SEQUENCE [LARGE SCALE GENOMIC DNA]</scope>
    <source>
        <strain evidence="5 6">DSM 3852</strain>
    </source>
</reference>
<dbReference type="PROSITE" id="PS50893">
    <property type="entry name" value="ABC_TRANSPORTER_2"/>
    <property type="match status" value="1"/>
</dbReference>
<dbReference type="InterPro" id="IPR017871">
    <property type="entry name" value="ABC_transporter-like_CS"/>
</dbReference>
<dbReference type="GO" id="GO:0016887">
    <property type="term" value="F:ATP hydrolysis activity"/>
    <property type="evidence" value="ECO:0007669"/>
    <property type="project" value="InterPro"/>
</dbReference>
<dbReference type="KEGG" id="dcb:C3Y92_07910"/>
<keyword evidence="2" id="KW-0547">Nucleotide-binding</keyword>
<evidence type="ECO:0000259" key="4">
    <source>
        <dbReference type="PROSITE" id="PS50893"/>
    </source>
</evidence>
<organism evidence="5 6">
    <name type="scientific">Solidesulfovibrio carbinolicus</name>
    <dbReference type="NCBI Taxonomy" id="296842"/>
    <lineage>
        <taxon>Bacteria</taxon>
        <taxon>Pseudomonadati</taxon>
        <taxon>Thermodesulfobacteriota</taxon>
        <taxon>Desulfovibrionia</taxon>
        <taxon>Desulfovibrionales</taxon>
        <taxon>Desulfovibrionaceae</taxon>
        <taxon>Solidesulfovibrio</taxon>
    </lineage>
</organism>
<evidence type="ECO:0000313" key="5">
    <source>
        <dbReference type="EMBL" id="QAZ67158.1"/>
    </source>
</evidence>
<sequence length="235" mass="25447">MRIVVDIQKTYCCGGREFHLDAAFAVSGNRAVLFGASGSGKTLTLRALAGLLRPDSGAINVDGRVFFDSAQGVFVPPRLRRIGYVFQDYALFPHLTVRQNVAFGLAPLTGRLTPQAAEHVQNTLALFGIEGLADLRPARISGGQRQRVALARALVCEPAALLLDEPFSALDIPLRQKVRAELAGILSRLDIPLVMVTHDPADVAFFGGEVVRYGEGRVIDIHSAEDMRRSMVKVA</sequence>
<name>A0A4P6HPQ8_9BACT</name>
<dbReference type="InterPro" id="IPR003439">
    <property type="entry name" value="ABC_transporter-like_ATP-bd"/>
</dbReference>
<dbReference type="SMART" id="SM00382">
    <property type="entry name" value="AAA"/>
    <property type="match status" value="1"/>
</dbReference>
<dbReference type="SUPFAM" id="SSF52540">
    <property type="entry name" value="P-loop containing nucleoside triphosphate hydrolases"/>
    <property type="match status" value="1"/>
</dbReference>
<dbReference type="InterPro" id="IPR003593">
    <property type="entry name" value="AAA+_ATPase"/>
</dbReference>
<gene>
    <name evidence="5" type="ORF">C3Y92_07910</name>
</gene>
<evidence type="ECO:0000256" key="2">
    <source>
        <dbReference type="ARBA" id="ARBA00022741"/>
    </source>
</evidence>
<protein>
    <submittedName>
        <fullName evidence="5">ABC transporter ATP-binding protein</fullName>
    </submittedName>
</protein>
<dbReference type="PROSITE" id="PS00211">
    <property type="entry name" value="ABC_TRANSPORTER_1"/>
    <property type="match status" value="1"/>
</dbReference>
<dbReference type="Gene3D" id="3.40.50.300">
    <property type="entry name" value="P-loop containing nucleotide triphosphate hydrolases"/>
    <property type="match status" value="1"/>
</dbReference>
<dbReference type="RefSeq" id="WP_129351452.1">
    <property type="nucleotide sequence ID" value="NZ_CP026538.1"/>
</dbReference>
<feature type="domain" description="ABC transporter" evidence="4">
    <location>
        <begin position="2"/>
        <end position="234"/>
    </location>
</feature>
<dbReference type="OrthoDB" id="9809450at2"/>
<dbReference type="Pfam" id="PF00005">
    <property type="entry name" value="ABC_tran"/>
    <property type="match status" value="1"/>
</dbReference>
<keyword evidence="6" id="KW-1185">Reference proteome</keyword>
<dbReference type="PANTHER" id="PTHR42781:SF4">
    <property type="entry name" value="SPERMIDINE_PUTRESCINE IMPORT ATP-BINDING PROTEIN POTA"/>
    <property type="match status" value="1"/>
</dbReference>
<dbReference type="InterPro" id="IPR027417">
    <property type="entry name" value="P-loop_NTPase"/>
</dbReference>
<keyword evidence="1" id="KW-0813">Transport</keyword>
<evidence type="ECO:0000256" key="3">
    <source>
        <dbReference type="ARBA" id="ARBA00022840"/>
    </source>
</evidence>
<dbReference type="PANTHER" id="PTHR42781">
    <property type="entry name" value="SPERMIDINE/PUTRESCINE IMPORT ATP-BINDING PROTEIN POTA"/>
    <property type="match status" value="1"/>
</dbReference>
<dbReference type="InterPro" id="IPR050093">
    <property type="entry name" value="ABC_SmlMolc_Importer"/>
</dbReference>
<dbReference type="EMBL" id="CP026538">
    <property type="protein sequence ID" value="QAZ67158.1"/>
    <property type="molecule type" value="Genomic_DNA"/>
</dbReference>
<accession>A0A4P6HPQ8</accession>
<dbReference type="Proteomes" id="UP000293296">
    <property type="component" value="Chromosome"/>
</dbReference>
<dbReference type="GO" id="GO:0005524">
    <property type="term" value="F:ATP binding"/>
    <property type="evidence" value="ECO:0007669"/>
    <property type="project" value="UniProtKB-KW"/>
</dbReference>
<dbReference type="AlphaFoldDB" id="A0A4P6HPQ8"/>
<evidence type="ECO:0000313" key="6">
    <source>
        <dbReference type="Proteomes" id="UP000293296"/>
    </source>
</evidence>
<proteinExistence type="predicted"/>
<evidence type="ECO:0000256" key="1">
    <source>
        <dbReference type="ARBA" id="ARBA00022448"/>
    </source>
</evidence>
<keyword evidence="3 5" id="KW-0067">ATP-binding</keyword>